<keyword evidence="2" id="KW-0489">Methyltransferase</keyword>
<reference evidence="2 3" key="1">
    <citation type="submission" date="2019-01" db="EMBL/GenBank/DDBJ databases">
        <title>Lacunisphaera sp. strain TWA-58.</title>
        <authorList>
            <person name="Chen W.-M."/>
        </authorList>
    </citation>
    <scope>NUCLEOTIDE SEQUENCE [LARGE SCALE GENOMIC DNA]</scope>
    <source>
        <strain evidence="2 3">TWA-58</strain>
    </source>
</reference>
<dbReference type="PANTHER" id="PTHR42912:SF93">
    <property type="entry name" value="N6-ADENOSINE-METHYLTRANSFERASE TMT1A"/>
    <property type="match status" value="1"/>
</dbReference>
<organism evidence="2 3">
    <name type="scientific">Oleiharenicola lentus</name>
    <dbReference type="NCBI Taxonomy" id="2508720"/>
    <lineage>
        <taxon>Bacteria</taxon>
        <taxon>Pseudomonadati</taxon>
        <taxon>Verrucomicrobiota</taxon>
        <taxon>Opitutia</taxon>
        <taxon>Opitutales</taxon>
        <taxon>Opitutaceae</taxon>
        <taxon>Oleiharenicola</taxon>
    </lineage>
</organism>
<dbReference type="Proteomes" id="UP000290218">
    <property type="component" value="Unassembled WGS sequence"/>
</dbReference>
<proteinExistence type="predicted"/>
<dbReference type="CDD" id="cd02440">
    <property type="entry name" value="AdoMet_MTases"/>
    <property type="match status" value="1"/>
</dbReference>
<dbReference type="Pfam" id="PF13649">
    <property type="entry name" value="Methyltransf_25"/>
    <property type="match status" value="1"/>
</dbReference>
<dbReference type="GO" id="GO:0008168">
    <property type="term" value="F:methyltransferase activity"/>
    <property type="evidence" value="ECO:0007669"/>
    <property type="project" value="UniProtKB-KW"/>
</dbReference>
<dbReference type="InterPro" id="IPR050508">
    <property type="entry name" value="Methyltransf_Superfamily"/>
</dbReference>
<dbReference type="GO" id="GO:0032259">
    <property type="term" value="P:methylation"/>
    <property type="evidence" value="ECO:0007669"/>
    <property type="project" value="UniProtKB-KW"/>
</dbReference>
<dbReference type="RefSeq" id="WP_129049605.1">
    <property type="nucleotide sequence ID" value="NZ_SDHX01000002.1"/>
</dbReference>
<evidence type="ECO:0000313" key="2">
    <source>
        <dbReference type="EMBL" id="RXK53680.1"/>
    </source>
</evidence>
<name>A0A4Q1C5G3_9BACT</name>
<dbReference type="OrthoDB" id="213472at2"/>
<feature type="domain" description="Methyltransferase" evidence="1">
    <location>
        <begin position="49"/>
        <end position="147"/>
    </location>
</feature>
<evidence type="ECO:0000259" key="1">
    <source>
        <dbReference type="Pfam" id="PF13649"/>
    </source>
</evidence>
<gene>
    <name evidence="2" type="ORF">ESB00_18510</name>
</gene>
<evidence type="ECO:0000313" key="3">
    <source>
        <dbReference type="Proteomes" id="UP000290218"/>
    </source>
</evidence>
<sequence>MSATTQPRPFDAQHAANYDDRWAPLAPLRDSLHLQMRFILQELPAAARVLCVGVGTGAELLALARFFPGWRFTAVEPAAPMLEVCCRKAAEAGIAERCVFHAGYLHELPPTEPFDAATTILVSQFITDRPGRTDFFRAIARRLRPDGLLLTADLTTAPAGQHESLLGVWSQMMRHIGAGEAQIEAMLASYGREVALLPAAEMEELLTEAGFVRPVRFSQSLLMQAWFARLASGFPSCA</sequence>
<protein>
    <submittedName>
        <fullName evidence="2">Class I SAM-dependent methyltransferase</fullName>
    </submittedName>
</protein>
<dbReference type="InterPro" id="IPR041698">
    <property type="entry name" value="Methyltransf_25"/>
</dbReference>
<keyword evidence="2" id="KW-0808">Transferase</keyword>
<keyword evidence="3" id="KW-1185">Reference proteome</keyword>
<dbReference type="InterPro" id="IPR029063">
    <property type="entry name" value="SAM-dependent_MTases_sf"/>
</dbReference>
<dbReference type="EMBL" id="SDHX01000002">
    <property type="protein sequence ID" value="RXK53680.1"/>
    <property type="molecule type" value="Genomic_DNA"/>
</dbReference>
<comment type="caution">
    <text evidence="2">The sequence shown here is derived from an EMBL/GenBank/DDBJ whole genome shotgun (WGS) entry which is preliminary data.</text>
</comment>
<accession>A0A4Q1C5G3</accession>
<dbReference type="AlphaFoldDB" id="A0A4Q1C5G3"/>
<dbReference type="Gene3D" id="3.40.50.150">
    <property type="entry name" value="Vaccinia Virus protein VP39"/>
    <property type="match status" value="1"/>
</dbReference>
<dbReference type="PANTHER" id="PTHR42912">
    <property type="entry name" value="METHYLTRANSFERASE"/>
    <property type="match status" value="1"/>
</dbReference>
<dbReference type="SUPFAM" id="SSF53335">
    <property type="entry name" value="S-adenosyl-L-methionine-dependent methyltransferases"/>
    <property type="match status" value="1"/>
</dbReference>